<organism evidence="12">
    <name type="scientific">hydrothermal vent metagenome</name>
    <dbReference type="NCBI Taxonomy" id="652676"/>
    <lineage>
        <taxon>unclassified sequences</taxon>
        <taxon>metagenomes</taxon>
        <taxon>ecological metagenomes</taxon>
    </lineage>
</organism>
<gene>
    <name evidence="12" type="ORF">MGWOODY_Hyp61</name>
</gene>
<evidence type="ECO:0000259" key="11">
    <source>
        <dbReference type="PROSITE" id="PS51352"/>
    </source>
</evidence>
<protein>
    <recommendedName>
        <fullName evidence="2">thioredoxin-dependent peroxiredoxin</fullName>
        <ecNumber evidence="2">1.11.1.24</ecNumber>
    </recommendedName>
    <alternativeName>
        <fullName evidence="8">Thioredoxin peroxidase</fullName>
    </alternativeName>
</protein>
<dbReference type="PANTHER" id="PTHR42801">
    <property type="entry name" value="THIOREDOXIN-DEPENDENT PEROXIDE REDUCTASE"/>
    <property type="match status" value="1"/>
</dbReference>
<reference evidence="12" key="1">
    <citation type="submission" date="2015-10" db="EMBL/GenBank/DDBJ databases">
        <authorList>
            <person name="Gilbert D.G."/>
        </authorList>
    </citation>
    <scope>NUCLEOTIDE SEQUENCE</scope>
</reference>
<evidence type="ECO:0000256" key="2">
    <source>
        <dbReference type="ARBA" id="ARBA00013017"/>
    </source>
</evidence>
<evidence type="ECO:0000256" key="9">
    <source>
        <dbReference type="ARBA" id="ARBA00038489"/>
    </source>
</evidence>
<evidence type="ECO:0000256" key="7">
    <source>
        <dbReference type="ARBA" id="ARBA00023284"/>
    </source>
</evidence>
<evidence type="ECO:0000313" key="12">
    <source>
        <dbReference type="EMBL" id="CUS56058.1"/>
    </source>
</evidence>
<dbReference type="InterPro" id="IPR050924">
    <property type="entry name" value="Peroxiredoxin_BCP/PrxQ"/>
</dbReference>
<keyword evidence="7" id="KW-0676">Redox-active center</keyword>
<keyword evidence="6" id="KW-1015">Disulfide bond</keyword>
<feature type="domain" description="Thioredoxin" evidence="11">
    <location>
        <begin position="5"/>
        <end position="157"/>
    </location>
</feature>
<dbReference type="PROSITE" id="PS51352">
    <property type="entry name" value="THIOREDOXIN_2"/>
    <property type="match status" value="1"/>
</dbReference>
<proteinExistence type="inferred from homology"/>
<dbReference type="SUPFAM" id="SSF52833">
    <property type="entry name" value="Thioredoxin-like"/>
    <property type="match status" value="1"/>
</dbReference>
<dbReference type="GO" id="GO:0034599">
    <property type="term" value="P:cellular response to oxidative stress"/>
    <property type="evidence" value="ECO:0007669"/>
    <property type="project" value="TreeGrafter"/>
</dbReference>
<comment type="subunit">
    <text evidence="1">Monomer.</text>
</comment>
<evidence type="ECO:0000256" key="4">
    <source>
        <dbReference type="ARBA" id="ARBA00022862"/>
    </source>
</evidence>
<dbReference type="PANTHER" id="PTHR42801:SF4">
    <property type="entry name" value="AHPC_TSA FAMILY PROTEIN"/>
    <property type="match status" value="1"/>
</dbReference>
<dbReference type="InterPro" id="IPR013766">
    <property type="entry name" value="Thioredoxin_domain"/>
</dbReference>
<dbReference type="Pfam" id="PF00578">
    <property type="entry name" value="AhpC-TSA"/>
    <property type="match status" value="1"/>
</dbReference>
<dbReference type="EC" id="1.11.1.24" evidence="2"/>
<dbReference type="CDD" id="cd03017">
    <property type="entry name" value="PRX_BCP"/>
    <property type="match status" value="1"/>
</dbReference>
<name>A0A160TYE7_9ZZZZ</name>
<evidence type="ECO:0000256" key="1">
    <source>
        <dbReference type="ARBA" id="ARBA00011245"/>
    </source>
</evidence>
<dbReference type="InterPro" id="IPR036249">
    <property type="entry name" value="Thioredoxin-like_sf"/>
</dbReference>
<comment type="catalytic activity">
    <reaction evidence="10">
        <text>a hydroperoxide + [thioredoxin]-dithiol = an alcohol + [thioredoxin]-disulfide + H2O</text>
        <dbReference type="Rhea" id="RHEA:62620"/>
        <dbReference type="Rhea" id="RHEA-COMP:10698"/>
        <dbReference type="Rhea" id="RHEA-COMP:10700"/>
        <dbReference type="ChEBI" id="CHEBI:15377"/>
        <dbReference type="ChEBI" id="CHEBI:29950"/>
        <dbReference type="ChEBI" id="CHEBI:30879"/>
        <dbReference type="ChEBI" id="CHEBI:35924"/>
        <dbReference type="ChEBI" id="CHEBI:50058"/>
        <dbReference type="EC" id="1.11.1.24"/>
    </reaction>
</comment>
<evidence type="ECO:0000256" key="3">
    <source>
        <dbReference type="ARBA" id="ARBA00022559"/>
    </source>
</evidence>
<sequence length="163" mass="17998">MAKVLQDGEKAPDFSMPSTTGQIELKDFSGSYLVLYFYPKDDTPGCTNEAKDFSALIDAFADRNAKVVGVSRDPLSKHEKFSAKHDLKVILASDESGETTEVYGTWIEKNMYGKTYMGIARQTFLIGPDGSIIKSWKKVQVKGHAEDVLSHLPDGTKTSQDKV</sequence>
<dbReference type="GO" id="GO:0008379">
    <property type="term" value="F:thioredoxin peroxidase activity"/>
    <property type="evidence" value="ECO:0007669"/>
    <property type="project" value="TreeGrafter"/>
</dbReference>
<evidence type="ECO:0000256" key="8">
    <source>
        <dbReference type="ARBA" id="ARBA00032824"/>
    </source>
</evidence>
<dbReference type="EMBL" id="CZQD01000017">
    <property type="protein sequence ID" value="CUS56058.1"/>
    <property type="molecule type" value="Genomic_DNA"/>
</dbReference>
<dbReference type="GO" id="GO:0005737">
    <property type="term" value="C:cytoplasm"/>
    <property type="evidence" value="ECO:0007669"/>
    <property type="project" value="TreeGrafter"/>
</dbReference>
<dbReference type="GO" id="GO:0045454">
    <property type="term" value="P:cell redox homeostasis"/>
    <property type="evidence" value="ECO:0007669"/>
    <property type="project" value="TreeGrafter"/>
</dbReference>
<dbReference type="FunFam" id="3.40.30.10:FF:000007">
    <property type="entry name" value="Thioredoxin-dependent thiol peroxidase"/>
    <property type="match status" value="1"/>
</dbReference>
<keyword evidence="5 12" id="KW-0560">Oxidoreductase</keyword>
<accession>A0A160TYE7</accession>
<keyword evidence="4" id="KW-0049">Antioxidant</keyword>
<dbReference type="AlphaFoldDB" id="A0A160TYE7"/>
<evidence type="ECO:0000256" key="10">
    <source>
        <dbReference type="ARBA" id="ARBA00049091"/>
    </source>
</evidence>
<evidence type="ECO:0000256" key="6">
    <source>
        <dbReference type="ARBA" id="ARBA00023157"/>
    </source>
</evidence>
<dbReference type="InterPro" id="IPR000866">
    <property type="entry name" value="AhpC/TSA"/>
</dbReference>
<comment type="similarity">
    <text evidence="9">Belongs to the peroxiredoxin family. BCP/PrxQ subfamily.</text>
</comment>
<keyword evidence="3 12" id="KW-0575">Peroxidase</keyword>
<dbReference type="Gene3D" id="3.40.30.10">
    <property type="entry name" value="Glutaredoxin"/>
    <property type="match status" value="1"/>
</dbReference>
<evidence type="ECO:0000256" key="5">
    <source>
        <dbReference type="ARBA" id="ARBA00023002"/>
    </source>
</evidence>